<evidence type="ECO:0000313" key="2">
    <source>
        <dbReference type="Proteomes" id="UP000887578"/>
    </source>
</evidence>
<reference evidence="3" key="1">
    <citation type="submission" date="2022-11" db="UniProtKB">
        <authorList>
            <consortium name="WormBaseParasite"/>
        </authorList>
    </citation>
    <scope>IDENTIFICATION</scope>
</reference>
<organism evidence="2 3">
    <name type="scientific">Panagrolaimus davidi</name>
    <dbReference type="NCBI Taxonomy" id="227884"/>
    <lineage>
        <taxon>Eukaryota</taxon>
        <taxon>Metazoa</taxon>
        <taxon>Ecdysozoa</taxon>
        <taxon>Nematoda</taxon>
        <taxon>Chromadorea</taxon>
        <taxon>Rhabditida</taxon>
        <taxon>Tylenchina</taxon>
        <taxon>Panagrolaimomorpha</taxon>
        <taxon>Panagrolaimoidea</taxon>
        <taxon>Panagrolaimidae</taxon>
        <taxon>Panagrolaimus</taxon>
    </lineage>
</organism>
<feature type="compositionally biased region" description="Basic residues" evidence="1">
    <location>
        <begin position="57"/>
        <end position="73"/>
    </location>
</feature>
<name>A0A914QAQ1_9BILA</name>
<feature type="compositionally biased region" description="Polar residues" evidence="1">
    <location>
        <begin position="40"/>
        <end position="49"/>
    </location>
</feature>
<feature type="region of interest" description="Disordered" evidence="1">
    <location>
        <begin position="28"/>
        <end position="93"/>
    </location>
</feature>
<sequence length="183" mass="20607">MAFLDLCQTSSSSRPNSLDDSVICLSHVHPSSSSVSSSSLHGQQTTDPPTQYEPPPKKNRRRTNKKSPMKKSPQKLSPAEGDESQTASNGVELIDGKVYATIKKAGKKGIPLKVEVDSSLLVEPKESCLKKPKNESWNGEKRFRWADWTKDKELTNIREFESDEKYSFRKSTKEKRFVDPYGD</sequence>
<evidence type="ECO:0000256" key="1">
    <source>
        <dbReference type="SAM" id="MobiDB-lite"/>
    </source>
</evidence>
<dbReference type="WBParaSite" id="PDA_v2.g28635.t1">
    <property type="protein sequence ID" value="PDA_v2.g28635.t1"/>
    <property type="gene ID" value="PDA_v2.g28635"/>
</dbReference>
<evidence type="ECO:0000313" key="3">
    <source>
        <dbReference type="WBParaSite" id="PDA_v2.g28635.t1"/>
    </source>
</evidence>
<feature type="compositionally biased region" description="Low complexity" evidence="1">
    <location>
        <begin position="28"/>
        <end position="39"/>
    </location>
</feature>
<accession>A0A914QAQ1</accession>
<dbReference type="AlphaFoldDB" id="A0A914QAQ1"/>
<protein>
    <submittedName>
        <fullName evidence="3">Uncharacterized protein</fullName>
    </submittedName>
</protein>
<dbReference type="Proteomes" id="UP000887578">
    <property type="component" value="Unplaced"/>
</dbReference>
<keyword evidence="2" id="KW-1185">Reference proteome</keyword>
<proteinExistence type="predicted"/>